<feature type="domain" description="Phosphatidic acid phosphatase type 2/haloperoxidase" evidence="3">
    <location>
        <begin position="301"/>
        <end position="416"/>
    </location>
</feature>
<dbReference type="GO" id="GO:0005886">
    <property type="term" value="C:plasma membrane"/>
    <property type="evidence" value="ECO:0007669"/>
    <property type="project" value="TreeGrafter"/>
</dbReference>
<dbReference type="SMART" id="SM00014">
    <property type="entry name" value="acidPPc"/>
    <property type="match status" value="1"/>
</dbReference>
<feature type="transmembrane region" description="Helical" evidence="2">
    <location>
        <begin position="304"/>
        <end position="325"/>
    </location>
</feature>
<dbReference type="InterPro" id="IPR000326">
    <property type="entry name" value="PAP2/HPO"/>
</dbReference>
<dbReference type="EMBL" id="FRAR01000038">
    <property type="protein sequence ID" value="SHL00382.1"/>
    <property type="molecule type" value="Genomic_DNA"/>
</dbReference>
<evidence type="ECO:0000256" key="2">
    <source>
        <dbReference type="SAM" id="Phobius"/>
    </source>
</evidence>
<feature type="transmembrane region" description="Helical" evidence="2">
    <location>
        <begin position="277"/>
        <end position="297"/>
    </location>
</feature>
<dbReference type="EMBL" id="FRAR01000029">
    <property type="protein sequence ID" value="SHK90224.1"/>
    <property type="molecule type" value="Genomic_DNA"/>
</dbReference>
<feature type="transmembrane region" description="Helical" evidence="2">
    <location>
        <begin position="401"/>
        <end position="422"/>
    </location>
</feature>
<dbReference type="RefSeq" id="WP_072915525.1">
    <property type="nucleotide sequence ID" value="NZ_FRAR01000021.1"/>
</dbReference>
<dbReference type="OrthoDB" id="9789113at2"/>
<evidence type="ECO:0000313" key="5">
    <source>
        <dbReference type="EMBL" id="SHK90224.1"/>
    </source>
</evidence>
<dbReference type="InterPro" id="IPR036938">
    <property type="entry name" value="PAP2/HPO_sf"/>
</dbReference>
<protein>
    <submittedName>
        <fullName evidence="6">Undecaprenyl-diphosphatase</fullName>
    </submittedName>
</protein>
<keyword evidence="7" id="KW-1185">Reference proteome</keyword>
<gene>
    <name evidence="4" type="ORF">SAMN02745123_02806</name>
    <name evidence="5" type="ORF">SAMN02745123_03527</name>
    <name evidence="6" type="ORF">SAMN02745123_03883</name>
</gene>
<feature type="transmembrane region" description="Helical" evidence="2">
    <location>
        <begin position="52"/>
        <end position="73"/>
    </location>
</feature>
<proteinExistence type="inferred from homology"/>
<name>A0A1M6X2Y0_9FIRM</name>
<dbReference type="SUPFAM" id="SSF48317">
    <property type="entry name" value="Acid phosphatase/Vanadium-dependent haloperoxidase"/>
    <property type="match status" value="1"/>
</dbReference>
<feature type="transmembrane region" description="Helical" evidence="2">
    <location>
        <begin position="221"/>
        <end position="240"/>
    </location>
</feature>
<feature type="transmembrane region" description="Helical" evidence="2">
    <location>
        <begin position="373"/>
        <end position="395"/>
    </location>
</feature>
<feature type="transmembrane region" description="Helical" evidence="2">
    <location>
        <begin position="345"/>
        <end position="366"/>
    </location>
</feature>
<accession>A0A1M6X2Y0</accession>
<dbReference type="Pfam" id="PF09335">
    <property type="entry name" value="VTT_dom"/>
    <property type="match status" value="1"/>
</dbReference>
<comment type="similarity">
    <text evidence="1">Belongs to the DedA family.</text>
</comment>
<keyword evidence="2" id="KW-0472">Membrane</keyword>
<dbReference type="STRING" id="1121421.SAMN02745123_02806"/>
<organism evidence="6 7">
    <name type="scientific">Desulforamulus aeronauticus DSM 10349</name>
    <dbReference type="NCBI Taxonomy" id="1121421"/>
    <lineage>
        <taxon>Bacteria</taxon>
        <taxon>Bacillati</taxon>
        <taxon>Bacillota</taxon>
        <taxon>Clostridia</taxon>
        <taxon>Eubacteriales</taxon>
        <taxon>Peptococcaceae</taxon>
        <taxon>Desulforamulus</taxon>
    </lineage>
</organism>
<dbReference type="Proteomes" id="UP000183997">
    <property type="component" value="Unassembled WGS sequence"/>
</dbReference>
<reference evidence="6" key="2">
    <citation type="submission" date="2016-11" db="EMBL/GenBank/DDBJ databases">
        <authorList>
            <person name="Jaros S."/>
            <person name="Januszkiewicz K."/>
            <person name="Wedrychowicz H."/>
        </authorList>
    </citation>
    <scope>NUCLEOTIDE SEQUENCE [LARGE SCALE GENOMIC DNA]</scope>
    <source>
        <strain evidence="6">DSM 10349</strain>
    </source>
</reference>
<dbReference type="EMBL" id="FRAR01000021">
    <property type="protein sequence ID" value="SHK70144.1"/>
    <property type="molecule type" value="Genomic_DNA"/>
</dbReference>
<reference evidence="7" key="1">
    <citation type="submission" date="2016-11" db="EMBL/GenBank/DDBJ databases">
        <authorList>
            <person name="Varghese N."/>
            <person name="Submissions S."/>
        </authorList>
    </citation>
    <scope>NUCLEOTIDE SEQUENCE [LARGE SCALE GENOMIC DNA]</scope>
    <source>
        <strain evidence="7">DSM 10349</strain>
    </source>
</reference>
<feature type="transmembrane region" description="Helical" evidence="2">
    <location>
        <begin position="12"/>
        <end position="32"/>
    </location>
</feature>
<dbReference type="Pfam" id="PF01569">
    <property type="entry name" value="PAP2"/>
    <property type="match status" value="1"/>
</dbReference>
<evidence type="ECO:0000313" key="7">
    <source>
        <dbReference type="Proteomes" id="UP000183997"/>
    </source>
</evidence>
<dbReference type="PANTHER" id="PTHR42709">
    <property type="entry name" value="ALKALINE PHOSPHATASE LIKE PROTEIN"/>
    <property type="match status" value="1"/>
</dbReference>
<dbReference type="Gene3D" id="1.20.144.10">
    <property type="entry name" value="Phosphatidic acid phosphatase type 2/haloperoxidase"/>
    <property type="match status" value="2"/>
</dbReference>
<evidence type="ECO:0000313" key="6">
    <source>
        <dbReference type="EMBL" id="SHL00382.1"/>
    </source>
</evidence>
<dbReference type="AlphaFoldDB" id="A0A1M6X2Y0"/>
<evidence type="ECO:0000313" key="4">
    <source>
        <dbReference type="EMBL" id="SHK70144.1"/>
    </source>
</evidence>
<dbReference type="InterPro" id="IPR051311">
    <property type="entry name" value="DedA_domain"/>
</dbReference>
<evidence type="ECO:0000256" key="1">
    <source>
        <dbReference type="ARBA" id="ARBA00010792"/>
    </source>
</evidence>
<dbReference type="PANTHER" id="PTHR42709:SF11">
    <property type="entry name" value="DEDA FAMILY PROTEIN"/>
    <property type="match status" value="1"/>
</dbReference>
<dbReference type="InterPro" id="IPR032816">
    <property type="entry name" value="VTT_dom"/>
</dbReference>
<evidence type="ECO:0000259" key="3">
    <source>
        <dbReference type="SMART" id="SM00014"/>
    </source>
</evidence>
<sequence length="432" mass="48013">MLSQLFQSSVAFFQIYGTVGLFLMSFAESSFFPVPPDILLIAMSLSQPKLALWYALITSVASVLGGIFGYFIGAKAGRPLLDRWVPAKRVAQIESLFQRYGGWAVAIAGFTPIPYKVFTIGAGVFQIQKTVFVVASILSRSARFFLEGLLIFYLGSAAKHFLSSYLEILTIGLSLVILLLYFVLRHTKTMQYLNGFWVKLRERLERYYNEKMSPLGAFGNYLLVGSVLGIGSMLLFAKLASELLENELKWFDNAVIDLVHRLDSPLTTEVMKGLSTIGSSTVMIGVALVAALLLWWVKRHFWDALMVPVALIGSYSLNELLKWIFRRDRPNVARLVEATGYSFPSGHAMVSMTVFGLLAYLAWINLRQPLLRYLLTCTLVLLAVAIGISRIYLGVHYPSDVLAGFAAGGFWLVGCILGLQAIRYYKADADKG</sequence>
<keyword evidence="2" id="KW-1133">Transmembrane helix</keyword>
<feature type="transmembrane region" description="Helical" evidence="2">
    <location>
        <begin position="168"/>
        <end position="184"/>
    </location>
</feature>
<dbReference type="CDD" id="cd03392">
    <property type="entry name" value="PAP2_like_2"/>
    <property type="match status" value="1"/>
</dbReference>
<keyword evidence="2" id="KW-0812">Transmembrane</keyword>